<gene>
    <name evidence="1" type="ORF">L210DRAFT_938768</name>
</gene>
<accession>A0AAD4C9L5</accession>
<dbReference type="EMBL" id="WHUW01000001">
    <property type="protein sequence ID" value="KAF8452493.1"/>
    <property type="molecule type" value="Genomic_DNA"/>
</dbReference>
<comment type="caution">
    <text evidence="1">The sequence shown here is derived from an EMBL/GenBank/DDBJ whole genome shotgun (WGS) entry which is preliminary data.</text>
</comment>
<reference evidence="1" key="2">
    <citation type="journal article" date="2020" name="Nat. Commun.">
        <title>Large-scale genome sequencing of mycorrhizal fungi provides insights into the early evolution of symbiotic traits.</title>
        <authorList>
            <person name="Miyauchi S."/>
            <person name="Kiss E."/>
            <person name="Kuo A."/>
            <person name="Drula E."/>
            <person name="Kohler A."/>
            <person name="Sanchez-Garcia M."/>
            <person name="Morin E."/>
            <person name="Andreopoulos B."/>
            <person name="Barry K.W."/>
            <person name="Bonito G."/>
            <person name="Buee M."/>
            <person name="Carver A."/>
            <person name="Chen C."/>
            <person name="Cichocki N."/>
            <person name="Clum A."/>
            <person name="Culley D."/>
            <person name="Crous P.W."/>
            <person name="Fauchery L."/>
            <person name="Girlanda M."/>
            <person name="Hayes R.D."/>
            <person name="Keri Z."/>
            <person name="LaButti K."/>
            <person name="Lipzen A."/>
            <person name="Lombard V."/>
            <person name="Magnuson J."/>
            <person name="Maillard F."/>
            <person name="Murat C."/>
            <person name="Nolan M."/>
            <person name="Ohm R.A."/>
            <person name="Pangilinan J."/>
            <person name="Pereira M.F."/>
            <person name="Perotto S."/>
            <person name="Peter M."/>
            <person name="Pfister S."/>
            <person name="Riley R."/>
            <person name="Sitrit Y."/>
            <person name="Stielow J.B."/>
            <person name="Szollosi G."/>
            <person name="Zifcakova L."/>
            <person name="Stursova M."/>
            <person name="Spatafora J.W."/>
            <person name="Tedersoo L."/>
            <person name="Vaario L.M."/>
            <person name="Yamada A."/>
            <person name="Yan M."/>
            <person name="Wang P."/>
            <person name="Xu J."/>
            <person name="Bruns T."/>
            <person name="Baldrian P."/>
            <person name="Vilgalys R."/>
            <person name="Dunand C."/>
            <person name="Henrissat B."/>
            <person name="Grigoriev I.V."/>
            <person name="Hibbett D."/>
            <person name="Nagy L.G."/>
            <person name="Martin F.M."/>
        </authorList>
    </citation>
    <scope>NUCLEOTIDE SEQUENCE</scope>
    <source>
        <strain evidence="1">BED1</strain>
    </source>
</reference>
<evidence type="ECO:0000313" key="1">
    <source>
        <dbReference type="EMBL" id="KAF8452493.1"/>
    </source>
</evidence>
<sequence length="58" mass="6263">MYQPQPADRGTLPWKARNGTPCWASHPATNPALAVMREMSPSEIHGQSTHVAPPPNSS</sequence>
<proteinExistence type="predicted"/>
<organism evidence="1 2">
    <name type="scientific">Boletus edulis BED1</name>
    <dbReference type="NCBI Taxonomy" id="1328754"/>
    <lineage>
        <taxon>Eukaryota</taxon>
        <taxon>Fungi</taxon>
        <taxon>Dikarya</taxon>
        <taxon>Basidiomycota</taxon>
        <taxon>Agaricomycotina</taxon>
        <taxon>Agaricomycetes</taxon>
        <taxon>Agaricomycetidae</taxon>
        <taxon>Boletales</taxon>
        <taxon>Boletineae</taxon>
        <taxon>Boletaceae</taxon>
        <taxon>Boletoideae</taxon>
        <taxon>Boletus</taxon>
    </lineage>
</organism>
<evidence type="ECO:0000313" key="2">
    <source>
        <dbReference type="Proteomes" id="UP001194468"/>
    </source>
</evidence>
<keyword evidence="2" id="KW-1185">Reference proteome</keyword>
<name>A0AAD4C9L5_BOLED</name>
<dbReference type="Proteomes" id="UP001194468">
    <property type="component" value="Unassembled WGS sequence"/>
</dbReference>
<reference evidence="1" key="1">
    <citation type="submission" date="2019-10" db="EMBL/GenBank/DDBJ databases">
        <authorList>
            <consortium name="DOE Joint Genome Institute"/>
            <person name="Kuo A."/>
            <person name="Miyauchi S."/>
            <person name="Kiss E."/>
            <person name="Drula E."/>
            <person name="Kohler A."/>
            <person name="Sanchez-Garcia M."/>
            <person name="Andreopoulos B."/>
            <person name="Barry K.W."/>
            <person name="Bonito G."/>
            <person name="Buee M."/>
            <person name="Carver A."/>
            <person name="Chen C."/>
            <person name="Cichocki N."/>
            <person name="Clum A."/>
            <person name="Culley D."/>
            <person name="Crous P.W."/>
            <person name="Fauchery L."/>
            <person name="Girlanda M."/>
            <person name="Hayes R."/>
            <person name="Keri Z."/>
            <person name="LaButti K."/>
            <person name="Lipzen A."/>
            <person name="Lombard V."/>
            <person name="Magnuson J."/>
            <person name="Maillard F."/>
            <person name="Morin E."/>
            <person name="Murat C."/>
            <person name="Nolan M."/>
            <person name="Ohm R."/>
            <person name="Pangilinan J."/>
            <person name="Pereira M."/>
            <person name="Perotto S."/>
            <person name="Peter M."/>
            <person name="Riley R."/>
            <person name="Sitrit Y."/>
            <person name="Stielow B."/>
            <person name="Szollosi G."/>
            <person name="Zifcakova L."/>
            <person name="Stursova M."/>
            <person name="Spatafora J.W."/>
            <person name="Tedersoo L."/>
            <person name="Vaario L.-M."/>
            <person name="Yamada A."/>
            <person name="Yan M."/>
            <person name="Wang P."/>
            <person name="Xu J."/>
            <person name="Bruns T."/>
            <person name="Baldrian P."/>
            <person name="Vilgalys R."/>
            <person name="Henrissat B."/>
            <person name="Grigoriev I.V."/>
            <person name="Hibbett D."/>
            <person name="Nagy L.G."/>
            <person name="Martin F.M."/>
        </authorList>
    </citation>
    <scope>NUCLEOTIDE SEQUENCE</scope>
    <source>
        <strain evidence="1">BED1</strain>
    </source>
</reference>
<dbReference type="AlphaFoldDB" id="A0AAD4C9L5"/>
<protein>
    <submittedName>
        <fullName evidence="1">Uncharacterized protein</fullName>
    </submittedName>
</protein>